<evidence type="ECO:0000256" key="1">
    <source>
        <dbReference type="SAM" id="MobiDB-lite"/>
    </source>
</evidence>
<name>A0A5B7G4J8_PORTR</name>
<evidence type="ECO:0000313" key="3">
    <source>
        <dbReference type="Proteomes" id="UP000324222"/>
    </source>
</evidence>
<reference evidence="2 3" key="1">
    <citation type="submission" date="2019-05" db="EMBL/GenBank/DDBJ databases">
        <title>Another draft genome of Portunus trituberculatus and its Hox gene families provides insights of decapod evolution.</title>
        <authorList>
            <person name="Jeong J.-H."/>
            <person name="Song I."/>
            <person name="Kim S."/>
            <person name="Choi T."/>
            <person name="Kim D."/>
            <person name="Ryu S."/>
            <person name="Kim W."/>
        </authorList>
    </citation>
    <scope>NUCLEOTIDE SEQUENCE [LARGE SCALE GENOMIC DNA]</scope>
    <source>
        <tissue evidence="2">Muscle</tissue>
    </source>
</reference>
<feature type="compositionally biased region" description="Polar residues" evidence="1">
    <location>
        <begin position="1"/>
        <end position="11"/>
    </location>
</feature>
<feature type="region of interest" description="Disordered" evidence="1">
    <location>
        <begin position="1"/>
        <end position="37"/>
    </location>
</feature>
<dbReference type="AlphaFoldDB" id="A0A5B7G4J8"/>
<protein>
    <submittedName>
        <fullName evidence="2">Uncharacterized protein</fullName>
    </submittedName>
</protein>
<proteinExistence type="predicted"/>
<dbReference type="Proteomes" id="UP000324222">
    <property type="component" value="Unassembled WGS sequence"/>
</dbReference>
<feature type="region of interest" description="Disordered" evidence="1">
    <location>
        <begin position="67"/>
        <end position="207"/>
    </location>
</feature>
<keyword evidence="3" id="KW-1185">Reference proteome</keyword>
<gene>
    <name evidence="2" type="ORF">E2C01_045979</name>
</gene>
<dbReference type="EMBL" id="VSRR010010630">
    <property type="protein sequence ID" value="MPC52118.1"/>
    <property type="molecule type" value="Genomic_DNA"/>
</dbReference>
<sequence>MKSHFSATNKAQGGDWPAIPGSGAAHKLIPPRPENSLEAPDTAGVCTILTAGVTLGSGAALKLTSLKPEKSAEEPETAGEWTPLPPRARLERGATHTLTPLSPENSVEGPGTAGEGPPLATGGWAERGAARELTPLTVNSGAGIGTEGACPRFTPGTKPGRWDTLRLAPLLPASTTESSEPVGDQGSPYTQHQPGVLTHTRSTVRKP</sequence>
<evidence type="ECO:0000313" key="2">
    <source>
        <dbReference type="EMBL" id="MPC52118.1"/>
    </source>
</evidence>
<comment type="caution">
    <text evidence="2">The sequence shown here is derived from an EMBL/GenBank/DDBJ whole genome shotgun (WGS) entry which is preliminary data.</text>
</comment>
<feature type="compositionally biased region" description="Polar residues" evidence="1">
    <location>
        <begin position="96"/>
        <end position="105"/>
    </location>
</feature>
<accession>A0A5B7G4J8</accession>
<organism evidence="2 3">
    <name type="scientific">Portunus trituberculatus</name>
    <name type="common">Swimming crab</name>
    <name type="synonym">Neptunus trituberculatus</name>
    <dbReference type="NCBI Taxonomy" id="210409"/>
    <lineage>
        <taxon>Eukaryota</taxon>
        <taxon>Metazoa</taxon>
        <taxon>Ecdysozoa</taxon>
        <taxon>Arthropoda</taxon>
        <taxon>Crustacea</taxon>
        <taxon>Multicrustacea</taxon>
        <taxon>Malacostraca</taxon>
        <taxon>Eumalacostraca</taxon>
        <taxon>Eucarida</taxon>
        <taxon>Decapoda</taxon>
        <taxon>Pleocyemata</taxon>
        <taxon>Brachyura</taxon>
        <taxon>Eubrachyura</taxon>
        <taxon>Portunoidea</taxon>
        <taxon>Portunidae</taxon>
        <taxon>Portuninae</taxon>
        <taxon>Portunus</taxon>
    </lineage>
</organism>